<reference evidence="3" key="2">
    <citation type="submission" date="2020-03" db="EMBL/GenBank/DDBJ databases">
        <title>Flavobacteriaceae bacterium strain TP-CH-4, a member of the family Flavobacteriaceae isolated from a deep-sea seamount.</title>
        <authorList>
            <person name="Zhang D.-C."/>
        </authorList>
    </citation>
    <scope>NUCLEOTIDE SEQUENCE</scope>
    <source>
        <strain evidence="3">TP-CH-4</strain>
    </source>
</reference>
<keyword evidence="1" id="KW-0472">Membrane</keyword>
<dbReference type="InterPro" id="IPR003675">
    <property type="entry name" value="Rce1/LyrA-like_dom"/>
</dbReference>
<evidence type="ECO:0000313" key="3">
    <source>
        <dbReference type="EMBL" id="NHF60471.1"/>
    </source>
</evidence>
<feature type="transmembrane region" description="Helical" evidence="1">
    <location>
        <begin position="131"/>
        <end position="150"/>
    </location>
</feature>
<dbReference type="Proteomes" id="UP000707206">
    <property type="component" value="Unassembled WGS sequence"/>
</dbReference>
<keyword evidence="3" id="KW-0378">Hydrolase</keyword>
<feature type="transmembrane region" description="Helical" evidence="1">
    <location>
        <begin position="171"/>
        <end position="189"/>
    </location>
</feature>
<evidence type="ECO:0000259" key="2">
    <source>
        <dbReference type="Pfam" id="PF02517"/>
    </source>
</evidence>
<feature type="domain" description="CAAX prenyl protease 2/Lysostaphin resistance protein A-like" evidence="2">
    <location>
        <begin position="135"/>
        <end position="229"/>
    </location>
</feature>
<feature type="transmembrane region" description="Helical" evidence="1">
    <location>
        <begin position="88"/>
        <end position="111"/>
    </location>
</feature>
<keyword evidence="1" id="KW-0812">Transmembrane</keyword>
<keyword evidence="4" id="KW-1185">Reference proteome</keyword>
<accession>A0A967AU79</accession>
<evidence type="ECO:0000313" key="4">
    <source>
        <dbReference type="Proteomes" id="UP000707206"/>
    </source>
</evidence>
<dbReference type="GO" id="GO:0004175">
    <property type="term" value="F:endopeptidase activity"/>
    <property type="evidence" value="ECO:0007669"/>
    <property type="project" value="UniProtKB-ARBA"/>
</dbReference>
<dbReference type="EMBL" id="VIKU02000004">
    <property type="protein sequence ID" value="NHF60471.1"/>
    <property type="molecule type" value="Genomic_DNA"/>
</dbReference>
<feature type="transmembrane region" description="Helical" evidence="1">
    <location>
        <begin position="46"/>
        <end position="67"/>
    </location>
</feature>
<gene>
    <name evidence="3" type="ORF">FK220_014040</name>
</gene>
<feature type="transmembrane region" description="Helical" evidence="1">
    <location>
        <begin position="218"/>
        <end position="237"/>
    </location>
</feature>
<feature type="transmembrane region" description="Helical" evidence="1">
    <location>
        <begin position="12"/>
        <end position="34"/>
    </location>
</feature>
<comment type="caution">
    <text evidence="3">The sequence shown here is derived from an EMBL/GenBank/DDBJ whole genome shotgun (WGS) entry which is preliminary data.</text>
</comment>
<protein>
    <submittedName>
        <fullName evidence="3">CPBP family intramembrane metalloprotease</fullName>
    </submittedName>
</protein>
<feature type="transmembrane region" description="Helical" evidence="1">
    <location>
        <begin position="195"/>
        <end position="213"/>
    </location>
</feature>
<dbReference type="Pfam" id="PF02517">
    <property type="entry name" value="Rce1-like"/>
    <property type="match status" value="1"/>
</dbReference>
<keyword evidence="1" id="KW-1133">Transmembrane helix</keyword>
<dbReference type="GO" id="GO:0080120">
    <property type="term" value="P:CAAX-box protein maturation"/>
    <property type="evidence" value="ECO:0007669"/>
    <property type="project" value="UniProtKB-ARBA"/>
</dbReference>
<organism evidence="3 4">
    <name type="scientific">Pelagihabitans pacificus</name>
    <dbReference type="NCBI Taxonomy" id="2696054"/>
    <lineage>
        <taxon>Bacteria</taxon>
        <taxon>Pseudomonadati</taxon>
        <taxon>Bacteroidota</taxon>
        <taxon>Flavobacteriia</taxon>
        <taxon>Flavobacteriales</taxon>
        <taxon>Flavobacteriaceae</taxon>
        <taxon>Pelagihabitans</taxon>
    </lineage>
</organism>
<dbReference type="GO" id="GO:0008237">
    <property type="term" value="F:metallopeptidase activity"/>
    <property type="evidence" value="ECO:0007669"/>
    <property type="project" value="UniProtKB-KW"/>
</dbReference>
<evidence type="ECO:0000256" key="1">
    <source>
        <dbReference type="SAM" id="Phobius"/>
    </source>
</evidence>
<dbReference type="RefSeq" id="WP_152574974.1">
    <property type="nucleotide sequence ID" value="NZ_VIKU02000004.1"/>
</dbReference>
<dbReference type="AlphaFoldDB" id="A0A967AU79"/>
<keyword evidence="3" id="KW-0482">Metalloprotease</keyword>
<keyword evidence="3" id="KW-0645">Protease</keyword>
<sequence length="243" mass="27521">MKPLGTLLKDNRWVKIAELAILFALAVLFIKVFLREGDEYLIYNQIVLWVANLLMLAYVWAGIRLRGERLADFGLHFKKPSRRQVLRTFLWSLLVFVLAMIGFVVGSIIMANITGIPQNTNLGGYDYLKDNFGMLILTLFGVYLVSSFGEELVYRAFLINRLQQLGLNGKWGTYLAIVIAAIIFGLAHFGWGPMGIVQTACMGLVLGVCYIFLKKRLWILVLAHMYMDTILMAQLYMASNTPP</sequence>
<proteinExistence type="predicted"/>
<name>A0A967AU79_9FLAO</name>
<reference evidence="3" key="1">
    <citation type="submission" date="2019-07" db="EMBL/GenBank/DDBJ databases">
        <authorList>
            <person name="De-Chao Zhang Q."/>
        </authorList>
    </citation>
    <scope>NUCLEOTIDE SEQUENCE</scope>
    <source>
        <strain evidence="3">TP-CH-4</strain>
    </source>
</reference>